<dbReference type="GO" id="GO:0016020">
    <property type="term" value="C:membrane"/>
    <property type="evidence" value="ECO:0007669"/>
    <property type="project" value="InterPro"/>
</dbReference>
<dbReference type="PROSITE" id="PS50109">
    <property type="entry name" value="HIS_KIN"/>
    <property type="match status" value="1"/>
</dbReference>
<evidence type="ECO:0000313" key="5">
    <source>
        <dbReference type="Proteomes" id="UP000476411"/>
    </source>
</evidence>
<protein>
    <recommendedName>
        <fullName evidence="3">Histidine kinase domain-containing protein</fullName>
    </recommendedName>
</protein>
<accession>A0A6B9Z9X4</accession>
<dbReference type="Pfam" id="PF07495">
    <property type="entry name" value="Y_Y_Y"/>
    <property type="match status" value="1"/>
</dbReference>
<dbReference type="GO" id="GO:0046983">
    <property type="term" value="F:protein dimerization activity"/>
    <property type="evidence" value="ECO:0007669"/>
    <property type="project" value="InterPro"/>
</dbReference>
<dbReference type="Gene3D" id="1.20.5.1930">
    <property type="match status" value="1"/>
</dbReference>
<dbReference type="AlphaFoldDB" id="A0A6B9Z9X4"/>
<gene>
    <name evidence="4" type="ORF">GWR21_01695</name>
</gene>
<dbReference type="Pfam" id="PF07494">
    <property type="entry name" value="Reg_prop"/>
    <property type="match status" value="2"/>
</dbReference>
<dbReference type="Pfam" id="PF07730">
    <property type="entry name" value="HisKA_3"/>
    <property type="match status" value="1"/>
</dbReference>
<feature type="transmembrane region" description="Helical" evidence="2">
    <location>
        <begin position="766"/>
        <end position="784"/>
    </location>
</feature>
<dbReference type="CDD" id="cd16917">
    <property type="entry name" value="HATPase_UhpB-NarQ-NarX-like"/>
    <property type="match status" value="1"/>
</dbReference>
<evidence type="ECO:0000256" key="2">
    <source>
        <dbReference type="SAM" id="Phobius"/>
    </source>
</evidence>
<keyword evidence="2" id="KW-0812">Transmembrane</keyword>
<evidence type="ECO:0000256" key="1">
    <source>
        <dbReference type="ARBA" id="ARBA00022553"/>
    </source>
</evidence>
<dbReference type="SUPFAM" id="SSF63829">
    <property type="entry name" value="Calcium-dependent phosphotriesterase"/>
    <property type="match status" value="1"/>
</dbReference>
<dbReference type="SUPFAM" id="SSF50998">
    <property type="entry name" value="Quinoprotein alcohol dehydrogenase-like"/>
    <property type="match status" value="1"/>
</dbReference>
<dbReference type="KEGG" id="chih:GWR21_01695"/>
<dbReference type="PANTHER" id="PTHR43547:SF2">
    <property type="entry name" value="HYBRID SIGNAL TRANSDUCTION HISTIDINE KINASE C"/>
    <property type="match status" value="1"/>
</dbReference>
<keyword evidence="2" id="KW-1133">Transmembrane helix</keyword>
<dbReference type="EMBL" id="CP048113">
    <property type="protein sequence ID" value="QHS58351.1"/>
    <property type="molecule type" value="Genomic_DNA"/>
</dbReference>
<dbReference type="InterPro" id="IPR013783">
    <property type="entry name" value="Ig-like_fold"/>
</dbReference>
<dbReference type="SUPFAM" id="SSF55874">
    <property type="entry name" value="ATPase domain of HSP90 chaperone/DNA topoisomerase II/histidine kinase"/>
    <property type="match status" value="1"/>
</dbReference>
<dbReference type="GO" id="GO:0000155">
    <property type="term" value="F:phosphorelay sensor kinase activity"/>
    <property type="evidence" value="ECO:0007669"/>
    <property type="project" value="InterPro"/>
</dbReference>
<dbReference type="Proteomes" id="UP000476411">
    <property type="component" value="Chromosome"/>
</dbReference>
<keyword evidence="2" id="KW-0472">Membrane</keyword>
<dbReference type="InterPro" id="IPR011110">
    <property type="entry name" value="Reg_prop"/>
</dbReference>
<dbReference type="RefSeq" id="WP_162330056.1">
    <property type="nucleotide sequence ID" value="NZ_CP048113.1"/>
</dbReference>
<reference evidence="4 5" key="1">
    <citation type="submission" date="2020-01" db="EMBL/GenBank/DDBJ databases">
        <title>Complete genome sequence of Chitinophaga sp. H33E-04 isolated from quinoa roots.</title>
        <authorList>
            <person name="Weon H.-Y."/>
            <person name="Lee S.A."/>
        </authorList>
    </citation>
    <scope>NUCLEOTIDE SEQUENCE [LARGE SCALE GENOMIC DNA]</scope>
    <source>
        <strain evidence="4 5">H33E-04</strain>
    </source>
</reference>
<dbReference type="Gene3D" id="3.30.565.10">
    <property type="entry name" value="Histidine kinase-like ATPase, C-terminal domain"/>
    <property type="match status" value="1"/>
</dbReference>
<dbReference type="InterPro" id="IPR005467">
    <property type="entry name" value="His_kinase_dom"/>
</dbReference>
<evidence type="ECO:0000259" key="3">
    <source>
        <dbReference type="PROSITE" id="PS50109"/>
    </source>
</evidence>
<dbReference type="InterPro" id="IPR003594">
    <property type="entry name" value="HATPase_dom"/>
</dbReference>
<dbReference type="Gene3D" id="2.130.10.10">
    <property type="entry name" value="YVTN repeat-like/Quinoprotein amine dehydrogenase"/>
    <property type="match status" value="3"/>
</dbReference>
<organism evidence="4 5">
    <name type="scientific">Chitinophaga agri</name>
    <dbReference type="NCBI Taxonomy" id="2703787"/>
    <lineage>
        <taxon>Bacteria</taxon>
        <taxon>Pseudomonadati</taxon>
        <taxon>Bacteroidota</taxon>
        <taxon>Chitinophagia</taxon>
        <taxon>Chitinophagales</taxon>
        <taxon>Chitinophagaceae</taxon>
        <taxon>Chitinophaga</taxon>
    </lineage>
</organism>
<dbReference type="Pfam" id="PF02518">
    <property type="entry name" value="HATPase_c"/>
    <property type="match status" value="1"/>
</dbReference>
<dbReference type="Gene3D" id="2.60.40.10">
    <property type="entry name" value="Immunoglobulins"/>
    <property type="match status" value="1"/>
</dbReference>
<dbReference type="PANTHER" id="PTHR43547">
    <property type="entry name" value="TWO-COMPONENT HISTIDINE KINASE"/>
    <property type="match status" value="1"/>
</dbReference>
<name>A0A6B9Z9X4_9BACT</name>
<dbReference type="InterPro" id="IPR036890">
    <property type="entry name" value="HATPase_C_sf"/>
</dbReference>
<dbReference type="InterPro" id="IPR015943">
    <property type="entry name" value="WD40/YVTN_repeat-like_dom_sf"/>
</dbReference>
<dbReference type="InterPro" id="IPR011712">
    <property type="entry name" value="Sig_transdc_His_kin_sub3_dim/P"/>
</dbReference>
<sequence length="989" mass="111672">MFVFALGNLNNCLGQQQEVYHFRKYRQKDGLSSYNITKILQDQYGFIWISTQDGLNCFDGKNFLVFNQQAVAARRLKGNAILDMAEDRQRGLIWVVTSNGGLQTIATDKHRVIFPREKSQRLPSFKDKWLRSIAVSGDVIWIGTYSGLFAFDLARDTLLSLPFSHIKTGKLLADDQGRIWACCDEEGVLLLDGRTGKLLSRLTAADMNTNRSRKSVVFWNVISSKKDEVFACTNWGLRQISAGNNRLVLKARDTTSVINTNEVFSCALDKTGNRWISDAHHLYKEDQQTGVLSKIVERNDESDAWQTAIYALYFDNDNRLWMGSEEGLSYCSLRRPSFERFYRSATLDTKIQHAFSLCSLNDSIVYCGAANGLYEVNTQADVIRQLHEGASCYLVSPVTPDRILVSNSQGLFIISNGKLLPAKQLYPELSFIENDLFCTMARYNDSIVLLGSVLHSGLWVWNSNSRKIKGYNSANGLQLDNGDVNFIYRDTQGQMWVISTKSLSQFDPLTGHCSRFTLSDTDSSQTSDILLDMCETSKSYWFATYGKGVIETDKQLQVKRIISTSSGLCNNGVYKVFPADDTTILITSNDGLSVLNTRSNKIRNYYEQDGLHSNSFEQFCGYRRHPDTIFAGGVNGFSVIYPRNFHTNLSPPGLYITRVKMDAPSGSRDTTDLHMASLQIPSDVYQTTIFFAGLNFNNPERVRYAYRMLQVNDKWTEIGTQNYIPLMDLHPGKYTLQIKAANEDDIWTDRIAEISLDYMPRWYQTLWFKALVVISIGGLLFAFYRYRISQLKRQHAIRREIANDLHDDLGSTLNTVKVLTHLAQHTRQPEAYLNKIEDSLANASSGLRDMLWVLDDSGDKLQDLVTRICNAVLPVLSAQGIKLDCQVEPGIRDHVISKAEKRNLLLIAREAVNNSVKYAACKNINILISAHPRLTLTVSDDGVGFDMALIPVMEGNGLKNIHYRAAHINYTVNVYAMPGEGTRITVSKK</sequence>
<dbReference type="InterPro" id="IPR011047">
    <property type="entry name" value="Quinoprotein_ADH-like_sf"/>
</dbReference>
<keyword evidence="5" id="KW-1185">Reference proteome</keyword>
<proteinExistence type="predicted"/>
<evidence type="ECO:0000313" key="4">
    <source>
        <dbReference type="EMBL" id="QHS58351.1"/>
    </source>
</evidence>
<feature type="domain" description="Histidine kinase" evidence="3">
    <location>
        <begin position="800"/>
        <end position="989"/>
    </location>
</feature>
<dbReference type="InterPro" id="IPR011123">
    <property type="entry name" value="Y_Y_Y"/>
</dbReference>
<keyword evidence="1" id="KW-0597">Phosphoprotein</keyword>